<comment type="caution">
    <text evidence="1">The sequence shown here is derived from an EMBL/GenBank/DDBJ whole genome shotgun (WGS) entry which is preliminary data.</text>
</comment>
<dbReference type="OrthoDB" id="780868at2759"/>
<reference evidence="1 2" key="1">
    <citation type="journal article" date="2020" name="Nat. Food">
        <title>A phased Vanilla planifolia genome enables genetic improvement of flavour and production.</title>
        <authorList>
            <person name="Hasing T."/>
            <person name="Tang H."/>
            <person name="Brym M."/>
            <person name="Khazi F."/>
            <person name="Huang T."/>
            <person name="Chambers A.H."/>
        </authorList>
    </citation>
    <scope>NUCLEOTIDE SEQUENCE [LARGE SCALE GENOMIC DNA]</scope>
    <source>
        <tissue evidence="1">Leaf</tissue>
    </source>
</reference>
<dbReference type="EMBL" id="JADCNM010000003">
    <property type="protein sequence ID" value="KAG0489442.1"/>
    <property type="molecule type" value="Genomic_DNA"/>
</dbReference>
<sequence length="78" mass="8657">MRVSASVRCEEVKVIGSERRRPISVPIRRILNDGSEVTGIRFVESNMPAGPVVLRTAAGVVSAVDNRFPCQFQRPMLF</sequence>
<proteinExistence type="predicted"/>
<organism evidence="1 2">
    <name type="scientific">Vanilla planifolia</name>
    <name type="common">Vanilla</name>
    <dbReference type="NCBI Taxonomy" id="51239"/>
    <lineage>
        <taxon>Eukaryota</taxon>
        <taxon>Viridiplantae</taxon>
        <taxon>Streptophyta</taxon>
        <taxon>Embryophyta</taxon>
        <taxon>Tracheophyta</taxon>
        <taxon>Spermatophyta</taxon>
        <taxon>Magnoliopsida</taxon>
        <taxon>Liliopsida</taxon>
        <taxon>Asparagales</taxon>
        <taxon>Orchidaceae</taxon>
        <taxon>Vanilloideae</taxon>
        <taxon>Vanilleae</taxon>
        <taxon>Vanilla</taxon>
    </lineage>
</organism>
<dbReference type="Proteomes" id="UP000639772">
    <property type="component" value="Chromosome 3"/>
</dbReference>
<accession>A0A835V8K0</accession>
<dbReference type="AlphaFoldDB" id="A0A835V8K0"/>
<evidence type="ECO:0000313" key="2">
    <source>
        <dbReference type="Proteomes" id="UP000639772"/>
    </source>
</evidence>
<protein>
    <submittedName>
        <fullName evidence="1">Uncharacterized protein</fullName>
    </submittedName>
</protein>
<name>A0A835V8K0_VANPL</name>
<gene>
    <name evidence="1" type="ORF">HPP92_006305</name>
</gene>
<evidence type="ECO:0000313" key="1">
    <source>
        <dbReference type="EMBL" id="KAG0489442.1"/>
    </source>
</evidence>